<keyword evidence="3" id="KW-0804">Transcription</keyword>
<name>A0ABW8EJG5_STRT5</name>
<evidence type="ECO:0000313" key="5">
    <source>
        <dbReference type="EMBL" id="MFJ2823383.1"/>
    </source>
</evidence>
<protein>
    <submittedName>
        <fullName evidence="5">LuxR C-terminal-related transcriptional regulator</fullName>
    </submittedName>
</protein>
<dbReference type="Pfam" id="PF25873">
    <property type="entry name" value="WHD_MalT"/>
    <property type="match status" value="1"/>
</dbReference>
<evidence type="ECO:0000259" key="4">
    <source>
        <dbReference type="PROSITE" id="PS50043"/>
    </source>
</evidence>
<dbReference type="Gene3D" id="1.25.40.10">
    <property type="entry name" value="Tetratricopeptide repeat domain"/>
    <property type="match status" value="1"/>
</dbReference>
<dbReference type="Pfam" id="PF13401">
    <property type="entry name" value="AAA_22"/>
    <property type="match status" value="1"/>
</dbReference>
<reference evidence="5 6" key="1">
    <citation type="submission" date="2024-10" db="EMBL/GenBank/DDBJ databases">
        <title>The Natural Products Discovery Center: Release of the First 8490 Sequenced Strains for Exploring Actinobacteria Biosynthetic Diversity.</title>
        <authorList>
            <person name="Kalkreuter E."/>
            <person name="Kautsar S.A."/>
            <person name="Yang D."/>
            <person name="Bader C.D."/>
            <person name="Teijaro C.N."/>
            <person name="Fluegel L."/>
            <person name="Davis C.M."/>
            <person name="Simpson J.R."/>
            <person name="Lauterbach L."/>
            <person name="Steele A.D."/>
            <person name="Gui C."/>
            <person name="Meng S."/>
            <person name="Li G."/>
            <person name="Viehrig K."/>
            <person name="Ye F."/>
            <person name="Su P."/>
            <person name="Kiefer A.F."/>
            <person name="Nichols A."/>
            <person name="Cepeda A.J."/>
            <person name="Yan W."/>
            <person name="Fan B."/>
            <person name="Jiang Y."/>
            <person name="Adhikari A."/>
            <person name="Zheng C.-J."/>
            <person name="Schuster L."/>
            <person name="Cowan T.M."/>
            <person name="Smanski M.J."/>
            <person name="Chevrette M.G."/>
            <person name="De Carvalho L.P.S."/>
            <person name="Shen B."/>
        </authorList>
    </citation>
    <scope>NUCLEOTIDE SEQUENCE [LARGE SCALE GENOMIC DNA]</scope>
    <source>
        <strain evidence="5 6">NPDC087220</strain>
    </source>
</reference>
<dbReference type="InterPro" id="IPR036388">
    <property type="entry name" value="WH-like_DNA-bd_sf"/>
</dbReference>
<dbReference type="Pfam" id="PF17874">
    <property type="entry name" value="TPR_MalT"/>
    <property type="match status" value="1"/>
</dbReference>
<dbReference type="InterPro" id="IPR041617">
    <property type="entry name" value="TPR_MalT"/>
</dbReference>
<sequence>MTVSLVRAPVLGAKFALPDPPPGLVRRQRLTGRLDRGTQGPLTLVTGAAGSGKTALVASWARSRASSSPVVWLSLDEQDTPQSFWAHVVEGLRRAGVPVGGDGGRGDGSDSGLPVRIAAALEELPAPLVLVLDGLDRVRGPDAASGLRFVVEHAGPALRLVVLGRSEPALPLHRYRVEGRLAEIGGRELAFTRSEAARLLQTQSGRPPDERVVDLLLERTEGWAAGLRLCALAMARAGDPLAFAGSAAAARQAVSDYLLTEVLAVQPAASRELLLRAGVLGRVHPGLAAALTGRTDCEAVLHDLVRRHAFVEPVAGTRWFRVHPLFTAVLRGRLRSRQPALETLLHRRAARWYAAHCRTAEAVEEAAAGGEWPYAAAQAVRHLAVGPLLAGPAAAPPTAASPPAAAVPAAAPAAAAALARMPEHTPGAAAALVAAACCLARDDVAGCRARLPRAERELVHEPAAGPAELLTLELLRLLSAPDSAEADGAARRVAELVPLLPDEERARHPEIEPLCLYGHARALLCDGRIRAAREGLAEAVRACAHGLPALLARCLGRLALADAAVGALSAAEEHGTASLDAADRGGVPEEDRSGAAWLALASVAVERGDLRTAAAHMDRAADHADTLHDPVLAAEHSALRAQLEVAGGRWHAALAVLDEPRPPGPPGAAARLAVAHAGAALAHGDHGTALTALRALPEALPARTVLLAQAHLAAGQSAQALRLIARAEGAAEATLPDQVRLALLRAHCALLDGDEAAARERLLHALDTARPELLRRPFAEAGPWLRHLAAGLNGHSSSYEWVTATAPRTADGMPVEELSPREKEVLALVARMMSTEEVAAELRLSVNTVKTHVRSIFRKLGVSRRRDAVERARDLHVI</sequence>
<dbReference type="InterPro" id="IPR016032">
    <property type="entry name" value="Sig_transdc_resp-reg_C-effctor"/>
</dbReference>
<evidence type="ECO:0000256" key="1">
    <source>
        <dbReference type="ARBA" id="ARBA00023015"/>
    </source>
</evidence>
<dbReference type="EMBL" id="JBIUYY010000008">
    <property type="protein sequence ID" value="MFJ2823383.1"/>
    <property type="molecule type" value="Genomic_DNA"/>
</dbReference>
<dbReference type="Proteomes" id="UP001617351">
    <property type="component" value="Unassembled WGS sequence"/>
</dbReference>
<dbReference type="PANTHER" id="PTHR44688">
    <property type="entry name" value="DNA-BINDING TRANSCRIPTIONAL ACTIVATOR DEVR_DOSR"/>
    <property type="match status" value="1"/>
</dbReference>
<dbReference type="InterPro" id="IPR011990">
    <property type="entry name" value="TPR-like_helical_dom_sf"/>
</dbReference>
<dbReference type="Gene3D" id="1.10.10.10">
    <property type="entry name" value="Winged helix-like DNA-binding domain superfamily/Winged helix DNA-binding domain"/>
    <property type="match status" value="1"/>
</dbReference>
<accession>A0ABW8EJG5</accession>
<comment type="caution">
    <text evidence="5">The sequence shown here is derived from an EMBL/GenBank/DDBJ whole genome shotgun (WGS) entry which is preliminary data.</text>
</comment>
<dbReference type="PROSITE" id="PS50043">
    <property type="entry name" value="HTH_LUXR_2"/>
    <property type="match status" value="1"/>
</dbReference>
<dbReference type="SUPFAM" id="SSF52540">
    <property type="entry name" value="P-loop containing nucleoside triphosphate hydrolases"/>
    <property type="match status" value="1"/>
</dbReference>
<dbReference type="Pfam" id="PF00196">
    <property type="entry name" value="GerE"/>
    <property type="match status" value="1"/>
</dbReference>
<dbReference type="Gene3D" id="3.40.50.300">
    <property type="entry name" value="P-loop containing nucleotide triphosphate hydrolases"/>
    <property type="match status" value="1"/>
</dbReference>
<dbReference type="InterPro" id="IPR000792">
    <property type="entry name" value="Tscrpt_reg_LuxR_C"/>
</dbReference>
<dbReference type="InterPro" id="IPR027417">
    <property type="entry name" value="P-loop_NTPase"/>
</dbReference>
<evidence type="ECO:0000313" key="6">
    <source>
        <dbReference type="Proteomes" id="UP001617351"/>
    </source>
</evidence>
<dbReference type="SMART" id="SM00421">
    <property type="entry name" value="HTH_LUXR"/>
    <property type="match status" value="1"/>
</dbReference>
<dbReference type="InterPro" id="IPR059106">
    <property type="entry name" value="WHD_MalT"/>
</dbReference>
<keyword evidence="2" id="KW-0238">DNA-binding</keyword>
<organism evidence="5 6">
    <name type="scientific">Streptomyces toxytricini</name>
    <name type="common">Actinomyces toxytricini</name>
    <dbReference type="NCBI Taxonomy" id="67369"/>
    <lineage>
        <taxon>Bacteria</taxon>
        <taxon>Bacillati</taxon>
        <taxon>Actinomycetota</taxon>
        <taxon>Actinomycetes</taxon>
        <taxon>Kitasatosporales</taxon>
        <taxon>Streptomycetaceae</taxon>
        <taxon>Streptomyces</taxon>
    </lineage>
</organism>
<feature type="domain" description="HTH luxR-type" evidence="4">
    <location>
        <begin position="811"/>
        <end position="876"/>
    </location>
</feature>
<evidence type="ECO:0000256" key="2">
    <source>
        <dbReference type="ARBA" id="ARBA00023125"/>
    </source>
</evidence>
<gene>
    <name evidence="5" type="ORF">ACIO7M_20015</name>
</gene>
<proteinExistence type="predicted"/>
<keyword evidence="1" id="KW-0805">Transcription regulation</keyword>
<dbReference type="PANTHER" id="PTHR44688:SF16">
    <property type="entry name" value="DNA-BINDING TRANSCRIPTIONAL ACTIVATOR DEVR_DOSR"/>
    <property type="match status" value="1"/>
</dbReference>
<dbReference type="PRINTS" id="PR00038">
    <property type="entry name" value="HTHLUXR"/>
</dbReference>
<dbReference type="CDD" id="cd06170">
    <property type="entry name" value="LuxR_C_like"/>
    <property type="match status" value="1"/>
</dbReference>
<keyword evidence="6" id="KW-1185">Reference proteome</keyword>
<dbReference type="InterPro" id="IPR049945">
    <property type="entry name" value="AAA_22"/>
</dbReference>
<evidence type="ECO:0000256" key="3">
    <source>
        <dbReference type="ARBA" id="ARBA00023163"/>
    </source>
</evidence>
<dbReference type="SUPFAM" id="SSF46894">
    <property type="entry name" value="C-terminal effector domain of the bipartite response regulators"/>
    <property type="match status" value="1"/>
</dbReference>
<dbReference type="RefSeq" id="WP_402382808.1">
    <property type="nucleotide sequence ID" value="NZ_JBIUYY010000008.1"/>
</dbReference>